<dbReference type="Proteomes" id="UP001151760">
    <property type="component" value="Unassembled WGS sequence"/>
</dbReference>
<dbReference type="Pfam" id="PF07727">
    <property type="entry name" value="RVT_2"/>
    <property type="match status" value="1"/>
</dbReference>
<protein>
    <submittedName>
        <fullName evidence="3">Retrovirus-related pol polyprotein from transposon TNT 1-94</fullName>
    </submittedName>
</protein>
<keyword evidence="4" id="KW-1185">Reference proteome</keyword>
<feature type="non-terminal residue" evidence="3">
    <location>
        <position position="1"/>
    </location>
</feature>
<reference evidence="3" key="1">
    <citation type="journal article" date="2022" name="Int. J. Mol. Sci.">
        <title>Draft Genome of Tanacetum Coccineum: Genomic Comparison of Closely Related Tanacetum-Family Plants.</title>
        <authorList>
            <person name="Yamashiro T."/>
            <person name="Shiraishi A."/>
            <person name="Nakayama K."/>
            <person name="Satake H."/>
        </authorList>
    </citation>
    <scope>NUCLEOTIDE SEQUENCE</scope>
</reference>
<feature type="domain" description="Reverse transcriptase Ty1/copia-type" evidence="2">
    <location>
        <begin position="184"/>
        <end position="237"/>
    </location>
</feature>
<comment type="caution">
    <text evidence="3">The sequence shown here is derived from an EMBL/GenBank/DDBJ whole genome shotgun (WGS) entry which is preliminary data.</text>
</comment>
<feature type="compositionally biased region" description="Polar residues" evidence="1">
    <location>
        <begin position="9"/>
        <end position="19"/>
    </location>
</feature>
<sequence>VIALEPAVSTGTPSSTSVDQDAPSPIALMDNDQYFGLPIPEPSSEESSSQVVIPNSVHFVNQPPEHVSKWTKDHPIDNVIGDPSKPVSTRHQIQNEAIFCYFDAFLSSVEPKSYKEALTESCWIEAMQEELNEFERLEVWELARLVARGYRQKEGIDFEECFVPVAQLEAICLRQSTGWVLYPENPNHVYKLKKALYGLKQAPRAWYDLLSSYLLSKNFSKGAVDPTLFIRWEGKDILQILPWLKKFPQNDEDPQRNAVIPTRYPDSCMSLTALADAAQHKVPRNTRRSTIWNSNTLDAITTDRPMVLIPIKSLCIAINKEVPMPYAVTTSNTPNQSILTSDITSSRSKWKMGWLNSTSSKQNISWQISLPRHWDENDLTF</sequence>
<organism evidence="3 4">
    <name type="scientific">Tanacetum coccineum</name>
    <dbReference type="NCBI Taxonomy" id="301880"/>
    <lineage>
        <taxon>Eukaryota</taxon>
        <taxon>Viridiplantae</taxon>
        <taxon>Streptophyta</taxon>
        <taxon>Embryophyta</taxon>
        <taxon>Tracheophyta</taxon>
        <taxon>Spermatophyta</taxon>
        <taxon>Magnoliopsida</taxon>
        <taxon>eudicotyledons</taxon>
        <taxon>Gunneridae</taxon>
        <taxon>Pentapetalae</taxon>
        <taxon>asterids</taxon>
        <taxon>campanulids</taxon>
        <taxon>Asterales</taxon>
        <taxon>Asteraceae</taxon>
        <taxon>Asteroideae</taxon>
        <taxon>Anthemideae</taxon>
        <taxon>Anthemidinae</taxon>
        <taxon>Tanacetum</taxon>
    </lineage>
</organism>
<dbReference type="InterPro" id="IPR013103">
    <property type="entry name" value="RVT_2"/>
</dbReference>
<name>A0ABQ5FQ34_9ASTR</name>
<evidence type="ECO:0000256" key="1">
    <source>
        <dbReference type="SAM" id="MobiDB-lite"/>
    </source>
</evidence>
<gene>
    <name evidence="3" type="ORF">Tco_1016875</name>
</gene>
<evidence type="ECO:0000313" key="3">
    <source>
        <dbReference type="EMBL" id="GJT65395.1"/>
    </source>
</evidence>
<evidence type="ECO:0000313" key="4">
    <source>
        <dbReference type="Proteomes" id="UP001151760"/>
    </source>
</evidence>
<reference evidence="3" key="2">
    <citation type="submission" date="2022-01" db="EMBL/GenBank/DDBJ databases">
        <authorList>
            <person name="Yamashiro T."/>
            <person name="Shiraishi A."/>
            <person name="Satake H."/>
            <person name="Nakayama K."/>
        </authorList>
    </citation>
    <scope>NUCLEOTIDE SEQUENCE</scope>
</reference>
<dbReference type="EMBL" id="BQNB010017628">
    <property type="protein sequence ID" value="GJT65395.1"/>
    <property type="molecule type" value="Genomic_DNA"/>
</dbReference>
<accession>A0ABQ5FQ34</accession>
<feature type="region of interest" description="Disordered" evidence="1">
    <location>
        <begin position="1"/>
        <end position="24"/>
    </location>
</feature>
<proteinExistence type="predicted"/>
<evidence type="ECO:0000259" key="2">
    <source>
        <dbReference type="Pfam" id="PF07727"/>
    </source>
</evidence>